<gene>
    <name evidence="1" type="ORF">LCGC14_1874630</name>
</gene>
<dbReference type="Gene3D" id="2.60.120.260">
    <property type="entry name" value="Galactose-binding domain-like"/>
    <property type="match status" value="1"/>
</dbReference>
<reference evidence="1" key="1">
    <citation type="journal article" date="2015" name="Nature">
        <title>Complex archaea that bridge the gap between prokaryotes and eukaryotes.</title>
        <authorList>
            <person name="Spang A."/>
            <person name="Saw J.H."/>
            <person name="Jorgensen S.L."/>
            <person name="Zaremba-Niedzwiedzka K."/>
            <person name="Martijn J."/>
            <person name="Lind A.E."/>
            <person name="van Eijk R."/>
            <person name="Schleper C."/>
            <person name="Guy L."/>
            <person name="Ettema T.J."/>
        </authorList>
    </citation>
    <scope>NUCLEOTIDE SEQUENCE</scope>
</reference>
<dbReference type="EMBL" id="LAZR01019186">
    <property type="protein sequence ID" value="KKL93444.1"/>
    <property type="molecule type" value="Genomic_DNA"/>
</dbReference>
<protein>
    <submittedName>
        <fullName evidence="1">Uncharacterized protein</fullName>
    </submittedName>
</protein>
<evidence type="ECO:0000313" key="1">
    <source>
        <dbReference type="EMBL" id="KKL93444.1"/>
    </source>
</evidence>
<organism evidence="1">
    <name type="scientific">marine sediment metagenome</name>
    <dbReference type="NCBI Taxonomy" id="412755"/>
    <lineage>
        <taxon>unclassified sequences</taxon>
        <taxon>metagenomes</taxon>
        <taxon>ecological metagenomes</taxon>
    </lineage>
</organism>
<proteinExistence type="predicted"/>
<comment type="caution">
    <text evidence="1">The sequence shown here is derived from an EMBL/GenBank/DDBJ whole genome shotgun (WGS) entry which is preliminary data.</text>
</comment>
<name>A0A0F9G3Y5_9ZZZZ</name>
<dbReference type="AlphaFoldDB" id="A0A0F9G3Y5"/>
<accession>A0A0F9G3Y5</accession>
<sequence length="449" mass="50265">MTTVTPDTTALPTVTGISRTQVIQKLVNTGLIQVGTATDGDTESLTDTNMLKSLQYHRSDWEGGWLRISQAASANGDAPEGEFRPVDEYQPELGRAAVSPVFSATIDAGDTYELWRINPQIVLDIIDECLTDYLMFPTWEMLTEVPDGNFEEDNTDHWADVNATGSKVTTEPRLPDSDKRQLSILSSAANGYSASDNLFVQPGRTYYIAATMRGTAAGTTCKLIFWDNTNGVEIKSSTHTKLFYSTIGFNALIPTTCNSVSIRLSNVENSVTTVWNRIVFFQVGTSDISLPWWVKRGNQIKGAFNHVPYGLDATDLQEASLRGEIDSRYDVIPHRIGRSRYILRARYGGITWPVFIFGLRNEVAYANDNVDIRYIDDNLFFECIRWRIYERETQPLLTGVLAAIDFKAKLAGAEKNYRFLASEQADELNKILDSPTPEGLFMNEEFNYG</sequence>